<keyword evidence="1" id="KW-1133">Transmembrane helix</keyword>
<evidence type="ECO:0000313" key="3">
    <source>
        <dbReference type="Proteomes" id="UP001140172"/>
    </source>
</evidence>
<name>A0A9W8LJX2_9FUNG</name>
<feature type="transmembrane region" description="Helical" evidence="1">
    <location>
        <begin position="20"/>
        <end position="37"/>
    </location>
</feature>
<dbReference type="Pfam" id="PF10856">
    <property type="entry name" value="DUF2678"/>
    <property type="match status" value="1"/>
</dbReference>
<keyword evidence="1" id="KW-0812">Transmembrane</keyword>
<dbReference type="EMBL" id="JANBUM010000183">
    <property type="protein sequence ID" value="KAJ2782187.1"/>
    <property type="molecule type" value="Genomic_DNA"/>
</dbReference>
<keyword evidence="3" id="KW-1185">Reference proteome</keyword>
<dbReference type="Proteomes" id="UP001140172">
    <property type="component" value="Unassembled WGS sequence"/>
</dbReference>
<comment type="caution">
    <text evidence="2">The sequence shown here is derived from an EMBL/GenBank/DDBJ whole genome shotgun (WGS) entry which is preliminary data.</text>
</comment>
<dbReference type="PANTHER" id="PTHR28603">
    <property type="entry name" value="TRANSMEMBRANE PROTEIN 243"/>
    <property type="match status" value="1"/>
</dbReference>
<evidence type="ECO:0000256" key="1">
    <source>
        <dbReference type="SAM" id="Phobius"/>
    </source>
</evidence>
<organism evidence="2 3">
    <name type="scientific">Coemansia interrupta</name>
    <dbReference type="NCBI Taxonomy" id="1126814"/>
    <lineage>
        <taxon>Eukaryota</taxon>
        <taxon>Fungi</taxon>
        <taxon>Fungi incertae sedis</taxon>
        <taxon>Zoopagomycota</taxon>
        <taxon>Kickxellomycotina</taxon>
        <taxon>Kickxellomycetes</taxon>
        <taxon>Kickxellales</taxon>
        <taxon>Kickxellaceae</taxon>
        <taxon>Coemansia</taxon>
    </lineage>
</organism>
<dbReference type="OrthoDB" id="17800at2759"/>
<feature type="transmembrane region" description="Helical" evidence="1">
    <location>
        <begin position="49"/>
        <end position="68"/>
    </location>
</feature>
<keyword evidence="1" id="KW-0472">Membrane</keyword>
<gene>
    <name evidence="2" type="ORF">GGI15_002985</name>
</gene>
<sequence>MDEPLFGGRSRRDMLIDRFATPYILTISLLTLLVSLYRTYLTNAWPHTLLGLCTVSFALLDVQLVRWYRLGDLEPHFRPVILHLTLSTTLLSILANMYFFS</sequence>
<protein>
    <submittedName>
        <fullName evidence="2">Uncharacterized protein</fullName>
    </submittedName>
</protein>
<evidence type="ECO:0000313" key="2">
    <source>
        <dbReference type="EMBL" id="KAJ2782187.1"/>
    </source>
</evidence>
<proteinExistence type="predicted"/>
<dbReference type="InterPro" id="IPR022564">
    <property type="entry name" value="DUF2678"/>
</dbReference>
<reference evidence="2" key="1">
    <citation type="submission" date="2022-07" db="EMBL/GenBank/DDBJ databases">
        <title>Phylogenomic reconstructions and comparative analyses of Kickxellomycotina fungi.</title>
        <authorList>
            <person name="Reynolds N.K."/>
            <person name="Stajich J.E."/>
            <person name="Barry K."/>
            <person name="Grigoriev I.V."/>
            <person name="Crous P."/>
            <person name="Smith M.E."/>
        </authorList>
    </citation>
    <scope>NUCLEOTIDE SEQUENCE</scope>
    <source>
        <strain evidence="2">BCRC 34489</strain>
    </source>
</reference>
<dbReference type="PANTHER" id="PTHR28603:SF1">
    <property type="entry name" value="TRANSMEMBRANE PROTEIN 243"/>
    <property type="match status" value="1"/>
</dbReference>
<dbReference type="AlphaFoldDB" id="A0A9W8LJX2"/>
<accession>A0A9W8LJX2</accession>
<feature type="transmembrane region" description="Helical" evidence="1">
    <location>
        <begin position="80"/>
        <end position="100"/>
    </location>
</feature>